<sequence>MPKEEAVVVVRNGDSEVSLPPVSAGTEYNVKELADDDLTDDHPKVPGWFSDFCPIWPGGFHLT</sequence>
<accession>A0A540ME59</accession>
<evidence type="ECO:0000313" key="2">
    <source>
        <dbReference type="Proteomes" id="UP000315295"/>
    </source>
</evidence>
<comment type="caution">
    <text evidence="1">The sequence shown here is derived from an EMBL/GenBank/DDBJ whole genome shotgun (WGS) entry which is preliminary data.</text>
</comment>
<evidence type="ECO:0000313" key="1">
    <source>
        <dbReference type="EMBL" id="TQD96862.1"/>
    </source>
</evidence>
<dbReference type="AlphaFoldDB" id="A0A540ME59"/>
<dbReference type="Proteomes" id="UP000315295">
    <property type="component" value="Unassembled WGS sequence"/>
</dbReference>
<reference evidence="1 2" key="1">
    <citation type="journal article" date="2019" name="G3 (Bethesda)">
        <title>Sequencing of a Wild Apple (Malus baccata) Genome Unravels the Differences Between Cultivated and Wild Apple Species Regarding Disease Resistance and Cold Tolerance.</title>
        <authorList>
            <person name="Chen X."/>
        </authorList>
    </citation>
    <scope>NUCLEOTIDE SEQUENCE [LARGE SCALE GENOMIC DNA]</scope>
    <source>
        <strain evidence="2">cv. Shandingzi</strain>
        <tissue evidence="1">Leaves</tissue>
    </source>
</reference>
<dbReference type="EMBL" id="VIEB01000285">
    <property type="protein sequence ID" value="TQD96862.1"/>
    <property type="molecule type" value="Genomic_DNA"/>
</dbReference>
<protein>
    <submittedName>
        <fullName evidence="1">Uncharacterized protein</fullName>
    </submittedName>
</protein>
<gene>
    <name evidence="1" type="ORF">C1H46_017594</name>
</gene>
<name>A0A540ME59_MALBA</name>
<proteinExistence type="predicted"/>
<keyword evidence="2" id="KW-1185">Reference proteome</keyword>
<organism evidence="1 2">
    <name type="scientific">Malus baccata</name>
    <name type="common">Siberian crab apple</name>
    <name type="synonym">Pyrus baccata</name>
    <dbReference type="NCBI Taxonomy" id="106549"/>
    <lineage>
        <taxon>Eukaryota</taxon>
        <taxon>Viridiplantae</taxon>
        <taxon>Streptophyta</taxon>
        <taxon>Embryophyta</taxon>
        <taxon>Tracheophyta</taxon>
        <taxon>Spermatophyta</taxon>
        <taxon>Magnoliopsida</taxon>
        <taxon>eudicotyledons</taxon>
        <taxon>Gunneridae</taxon>
        <taxon>Pentapetalae</taxon>
        <taxon>rosids</taxon>
        <taxon>fabids</taxon>
        <taxon>Rosales</taxon>
        <taxon>Rosaceae</taxon>
        <taxon>Amygdaloideae</taxon>
        <taxon>Maleae</taxon>
        <taxon>Malus</taxon>
    </lineage>
</organism>